<accession>A0A0M2UTW0</accession>
<comment type="caution">
    <text evidence="1">The sequence shown here is derived from an EMBL/GenBank/DDBJ whole genome shotgun (WGS) entry which is preliminary data.</text>
</comment>
<dbReference type="Proteomes" id="UP000034954">
    <property type="component" value="Unassembled WGS sequence"/>
</dbReference>
<dbReference type="EMBL" id="LAQJ01000271">
    <property type="protein sequence ID" value="KKO18426.1"/>
    <property type="molecule type" value="Genomic_DNA"/>
</dbReference>
<keyword evidence="2" id="KW-1185">Reference proteome</keyword>
<gene>
    <name evidence="1" type="ORF">BROFUL_02882</name>
</gene>
<reference evidence="1 2" key="1">
    <citation type="journal article" date="2013" name="BMC Microbiol.">
        <title>Identification of the type II cytochrome c maturation pathway in anammox bacteria by comparative genomics.</title>
        <authorList>
            <person name="Ferousi C."/>
            <person name="Speth D.R."/>
            <person name="Reimann J."/>
            <person name="Op den Camp H.J."/>
            <person name="Allen J.W."/>
            <person name="Keltjens J.T."/>
            <person name="Jetten M.S."/>
        </authorList>
    </citation>
    <scope>NUCLEOTIDE SEQUENCE [LARGE SCALE GENOMIC DNA]</scope>
    <source>
        <strain evidence="1">RU1</strain>
    </source>
</reference>
<evidence type="ECO:0000313" key="1">
    <source>
        <dbReference type="EMBL" id="KKO18426.1"/>
    </source>
</evidence>
<dbReference type="AlphaFoldDB" id="A0A0M2UTW0"/>
<name>A0A0M2UTW0_9BACT</name>
<proteinExistence type="predicted"/>
<evidence type="ECO:0000313" key="2">
    <source>
        <dbReference type="Proteomes" id="UP000034954"/>
    </source>
</evidence>
<protein>
    <submittedName>
        <fullName evidence="1">Uncharacterized protein</fullName>
    </submittedName>
</protein>
<organism evidence="1 2">
    <name type="scientific">Candidatus Brocadia fulgida</name>
    <dbReference type="NCBI Taxonomy" id="380242"/>
    <lineage>
        <taxon>Bacteria</taxon>
        <taxon>Pseudomonadati</taxon>
        <taxon>Planctomycetota</taxon>
        <taxon>Candidatus Brocadiia</taxon>
        <taxon>Candidatus Brocadiales</taxon>
        <taxon>Candidatus Brocadiaceae</taxon>
        <taxon>Candidatus Brocadia</taxon>
    </lineage>
</organism>
<sequence length="96" mass="10749">MRVLWKNSWELLRQEGALDTGFILWRCKDLPGSRGAASIMSEVWKDEAGETGMGGAKEASCDKQTAQYCLCVKVEGNPKSELYEMVIDNLLSEVYL</sequence>